<feature type="region of interest" description="Disordered" evidence="1">
    <location>
        <begin position="1"/>
        <end position="21"/>
    </location>
</feature>
<dbReference type="Pfam" id="PF11258">
    <property type="entry name" value="DUF3048"/>
    <property type="match status" value="1"/>
</dbReference>
<evidence type="ECO:0000259" key="3">
    <source>
        <dbReference type="Pfam" id="PF11258"/>
    </source>
</evidence>
<proteinExistence type="predicted"/>
<evidence type="ECO:0000256" key="1">
    <source>
        <dbReference type="SAM" id="MobiDB-lite"/>
    </source>
</evidence>
<dbReference type="InterPro" id="IPR035328">
    <property type="entry name" value="DUF3048_C"/>
</dbReference>
<dbReference type="InterPro" id="IPR006311">
    <property type="entry name" value="TAT_signal"/>
</dbReference>
<name>A0A949JPY2_9ACTN</name>
<dbReference type="Gene3D" id="3.50.90.10">
    <property type="entry name" value="YerB-like"/>
    <property type="match status" value="1"/>
</dbReference>
<reference evidence="5" key="1">
    <citation type="submission" date="2021-06" db="EMBL/GenBank/DDBJ databases">
        <title>Sequencing of actinobacteria type strains.</title>
        <authorList>
            <person name="Nguyen G.-S."/>
            <person name="Wentzel A."/>
        </authorList>
    </citation>
    <scope>NUCLEOTIDE SEQUENCE</scope>
    <source>
        <strain evidence="5">P38-E01</strain>
    </source>
</reference>
<dbReference type="AlphaFoldDB" id="A0A949JPY2"/>
<sequence length="334" mass="36116">MSRTTPPTSAEPRRTGGRVSRRRLVLALAATGTLLAGTAATSYAGEDTATPAEQTSPFTGLPAEPAPVLAVKIDNASGARPHTNVEDADMVYVEKVEGGMSRLIGIYSSQLPDTIGPVRSAREYNAEQLQTFDRPALAYSGAQKGVDEILDKSPIFNLSNDNFPSAFRRADDRPAPHNLYVDPQAILDEAGEASLSADIGLRFGDRPEGGEPTEERTVNYGTAEIGVKWSAEEERWLASFDGEPAMSTDGEQLGGKTVVVQKVDMPPSDFQDPTNTTPFIETVGEGEATVLRDGEAFETTWKRDNEKDGTTYTLPNGEPMPFDPGQTWVVYEER</sequence>
<evidence type="ECO:0000259" key="4">
    <source>
        <dbReference type="Pfam" id="PF17479"/>
    </source>
</evidence>
<feature type="domain" description="DUF3048" evidence="4">
    <location>
        <begin position="217"/>
        <end position="329"/>
    </location>
</feature>
<gene>
    <name evidence="5" type="ORF">JGS22_010895</name>
</gene>
<dbReference type="EMBL" id="JAELVF020000001">
    <property type="protein sequence ID" value="MBU7598105.1"/>
    <property type="molecule type" value="Genomic_DNA"/>
</dbReference>
<dbReference type="SUPFAM" id="SSF159774">
    <property type="entry name" value="YerB-like"/>
    <property type="match status" value="1"/>
</dbReference>
<keyword evidence="2" id="KW-0732">Signal</keyword>
<protein>
    <submittedName>
        <fullName evidence="5">DUF3048 domain-containing protein</fullName>
    </submittedName>
</protein>
<feature type="region of interest" description="Disordered" evidence="1">
    <location>
        <begin position="303"/>
        <end position="326"/>
    </location>
</feature>
<evidence type="ECO:0000313" key="6">
    <source>
        <dbReference type="Proteomes" id="UP000694501"/>
    </source>
</evidence>
<feature type="signal peptide" evidence="2">
    <location>
        <begin position="1"/>
        <end position="44"/>
    </location>
</feature>
<evidence type="ECO:0000256" key="2">
    <source>
        <dbReference type="SAM" id="SignalP"/>
    </source>
</evidence>
<organism evidence="5 6">
    <name type="scientific">Streptomyces tardus</name>
    <dbReference type="NCBI Taxonomy" id="2780544"/>
    <lineage>
        <taxon>Bacteria</taxon>
        <taxon>Bacillati</taxon>
        <taxon>Actinomycetota</taxon>
        <taxon>Actinomycetes</taxon>
        <taxon>Kitasatosporales</taxon>
        <taxon>Streptomycetaceae</taxon>
        <taxon>Streptomyces</taxon>
    </lineage>
</organism>
<accession>A0A949JPY2</accession>
<keyword evidence="6" id="KW-1185">Reference proteome</keyword>
<dbReference type="PROSITE" id="PS51318">
    <property type="entry name" value="TAT"/>
    <property type="match status" value="1"/>
</dbReference>
<dbReference type="RefSeq" id="WP_211042227.1">
    <property type="nucleotide sequence ID" value="NZ_JAELVF020000001.1"/>
</dbReference>
<feature type="domain" description="DUF3048" evidence="3">
    <location>
        <begin position="59"/>
        <end position="193"/>
    </location>
</feature>
<evidence type="ECO:0000313" key="5">
    <source>
        <dbReference type="EMBL" id="MBU7598105.1"/>
    </source>
</evidence>
<dbReference type="InterPro" id="IPR021416">
    <property type="entry name" value="DUF3048_N"/>
</dbReference>
<dbReference type="Pfam" id="PF17479">
    <property type="entry name" value="DUF3048_C"/>
    <property type="match status" value="1"/>
</dbReference>
<dbReference type="InterPro" id="IPR023158">
    <property type="entry name" value="YerB-like_sf"/>
</dbReference>
<dbReference type="Proteomes" id="UP000694501">
    <property type="component" value="Unassembled WGS sequence"/>
</dbReference>
<feature type="chain" id="PRO_5037630472" evidence="2">
    <location>
        <begin position="45"/>
        <end position="334"/>
    </location>
</feature>
<comment type="caution">
    <text evidence="5">The sequence shown here is derived from an EMBL/GenBank/DDBJ whole genome shotgun (WGS) entry which is preliminary data.</text>
</comment>